<dbReference type="EMBL" id="JAUTXU010000114">
    <property type="protein sequence ID" value="KAK3707057.1"/>
    <property type="molecule type" value="Genomic_DNA"/>
</dbReference>
<evidence type="ECO:0000313" key="1">
    <source>
        <dbReference type="EMBL" id="KAK3707057.1"/>
    </source>
</evidence>
<protein>
    <submittedName>
        <fullName evidence="1">Uncharacterized protein</fullName>
    </submittedName>
</protein>
<keyword evidence="2" id="KW-1185">Reference proteome</keyword>
<name>A0ACC3N0V5_9PEZI</name>
<reference evidence="1" key="1">
    <citation type="submission" date="2023-07" db="EMBL/GenBank/DDBJ databases">
        <title>Black Yeasts Isolated from many extreme environments.</title>
        <authorList>
            <person name="Coleine C."/>
            <person name="Stajich J.E."/>
            <person name="Selbmann L."/>
        </authorList>
    </citation>
    <scope>NUCLEOTIDE SEQUENCE</scope>
    <source>
        <strain evidence="1">CCFEE 5714</strain>
    </source>
</reference>
<accession>A0ACC3N0V5</accession>
<evidence type="ECO:0000313" key="2">
    <source>
        <dbReference type="Proteomes" id="UP001281147"/>
    </source>
</evidence>
<gene>
    <name evidence="1" type="ORF">LTR37_012389</name>
</gene>
<organism evidence="1 2">
    <name type="scientific">Vermiconidia calcicola</name>
    <dbReference type="NCBI Taxonomy" id="1690605"/>
    <lineage>
        <taxon>Eukaryota</taxon>
        <taxon>Fungi</taxon>
        <taxon>Dikarya</taxon>
        <taxon>Ascomycota</taxon>
        <taxon>Pezizomycotina</taxon>
        <taxon>Dothideomycetes</taxon>
        <taxon>Dothideomycetidae</taxon>
        <taxon>Mycosphaerellales</taxon>
        <taxon>Extremaceae</taxon>
        <taxon>Vermiconidia</taxon>
    </lineage>
</organism>
<comment type="caution">
    <text evidence="1">The sequence shown here is derived from an EMBL/GenBank/DDBJ whole genome shotgun (WGS) entry which is preliminary data.</text>
</comment>
<sequence>MSSTEAKGERGVRIAIDRGGTFTDCVGNPGTGKMEDDVLIKLLSVDPENYDDAPLEGIRRLLSKFQDREIPRGEPLDTMATNALLERKGEDIAMVVTKGFKDCLEIGNQSRPNIFDLAIRKPEVLYKKVVEIDERVTLEDYAEDPERTNTDAVAIDDAGEDAELVKGLSGETVRILKKPQEQRIREQLQETYDSGLRSVAVCLMHGYTYPKHEALVGKIAREIGFDHVSLSHELMPMIKLVPRATSACADAYLTPAIRKYIDGFQAGFEGGLGTESVKKEAGAKGARCEFMQSDGGLVDVDIFSGLRAILSGPAGGVVGYALTSYDPETKTPVIGFDMGGTSTDVSRYGNGRYEHVFETTTAGVTIQSPQLDINTVAAGGGSRLFWRNGLFVVGPESAGAHPGPACYRKDGPLTITDANLFLGRLLPDFFPKIFGKNEDEAIDEQASERLFKDLADQINKEIAGTSKDKEMSMDEVAYGFIKIANETMTRPIRSLTEARGHDTSKHRLATFGGAGGQHAVAIAEALGITQILIHRYSSVLSAYGMALADVVDERQEPESKIWSDQDDVRKYLQGKMAELKRKSTATLKDQGFEEKHIHFEEYLNMRYRGTESALMVVKPSSEEAKNEYNGDDWAFGEAFVRQHEQEFGFTLPDRDIIIDDVRARGIGKTFEGLEKTVDQQLKEIAPKDVGKDEKQYGKKSVYFEGGRQDTAIYKLEDLEVGDRIKGPAIIADGTQTIVVTPEASALLIRTHVVINIGESDATEKKVNTTEVDPIMLSIFGHRFMAIAEQMGRALQKTSVSTNVKERLDYSCAMFDADGGLVANAPHLPVHLGSMSTCVQKQAEIWRGKLSRGDVLVSNHPMFGGTHLPDITVITPAFSGDKIMFYVASRAHHADIGGILPGSMPPHSKELFQEGAHIKSEKLVSEGHFNEERITDLLHAEPAKYPGCSGTRGLADNINDLKAQVAANQKGINLISALIEDYGEEVVQFYMHNIQDNAEQSVKNLLKDVAKRFEGRDLSAVDFMDDGSPIKLKVTIDADEGSAVFDFTGTGPEVYGNTNAPEAVTYSAIIYCLRCLISEDIPLNQGCLKPVKVIIPKKCFLSPSGTAAVVGGNVLTSQRVTDVVLKAFQACAASQGDTNNLTFGFGGNLEGEKAVKGFGYYETIAGGSGAGPDWDGTNGVHTHMTNTRITDSEVFERRYPVLLREFSLRPDSHGAGQHKGGDGVIRDIEFCIPVQVSILSERRVYHPYGLEGGEDAACGLNLWVRKVPKSQGSDADAKTNGDISHKPDRADKLSNGESGSEEEVRYINMGAKNTASMQPGERIIVMTPGGGGWGPVGKGSQSKQHERQDPKHSWTGGSVASRQAEAEASA</sequence>
<dbReference type="Proteomes" id="UP001281147">
    <property type="component" value="Unassembled WGS sequence"/>
</dbReference>
<proteinExistence type="predicted"/>